<keyword evidence="3" id="KW-0597">Phosphoprotein</keyword>
<evidence type="ECO:0000313" key="12">
    <source>
        <dbReference type="Proteomes" id="UP001209229"/>
    </source>
</evidence>
<evidence type="ECO:0000256" key="4">
    <source>
        <dbReference type="ARBA" id="ARBA00022679"/>
    </source>
</evidence>
<dbReference type="Pfam" id="PF02518">
    <property type="entry name" value="HATPase_c"/>
    <property type="match status" value="1"/>
</dbReference>
<comment type="catalytic activity">
    <reaction evidence="1">
        <text>ATP + protein L-histidine = ADP + protein N-phospho-L-histidine.</text>
        <dbReference type="EC" id="2.7.13.3"/>
    </reaction>
</comment>
<keyword evidence="9" id="KW-0812">Transmembrane</keyword>
<evidence type="ECO:0000256" key="2">
    <source>
        <dbReference type="ARBA" id="ARBA00012438"/>
    </source>
</evidence>
<keyword evidence="9" id="KW-0472">Membrane</keyword>
<dbReference type="InterPro" id="IPR048437">
    <property type="entry name" value="MASE11"/>
</dbReference>
<sequence>MTHIFSEPYILNNKPEVIKNKILNILFIISAIGLIPISSIAYLRSSLGIGNLILLIGDIVLFFVILFLLFSKKISYTTKSHILLISALLISISSFYVSGIYAGGKYIFVIISVLSAIYLSNKWSIFYTSIIVISYAIITYLYINGYHTNILSKESFANSWVSWVNEGIVLLFVMICCMIIIEILLNGYKKEVINLRTSEQILFQTIEKMPVSALIINDKQQILYGNTQFTERSGLKSYVGQKISKIIEQIYDDPKDIDANVYKFVKKVEEVFQSGEHPPMTEFKYFDKKGNPRWSEIHYNLTTPNMLIVMFVDITDKKLKQREVIEAMVNAEENEKSRMAKELHDGIGPLISTAKIYAHSIKGIDDKDKQQEHAKRLIELLDETLHEVRSISNNISPHILRNYGLKDAIQSFIDKIQPVTSILFHVDINEKIKFSNTFEYTIYRTIVEMVNNSLKHANAKNIYIIFKNFESSIEFIYKDDGVGFNLSEAKGKGFGLLNMESRMLTLGAEYNFHTAPGEGVNVTINIPCNDAKNCIS</sequence>
<keyword evidence="7" id="KW-0067">ATP-binding</keyword>
<evidence type="ECO:0000256" key="3">
    <source>
        <dbReference type="ARBA" id="ARBA00022553"/>
    </source>
</evidence>
<keyword evidence="6 11" id="KW-0418">Kinase</keyword>
<proteinExistence type="predicted"/>
<keyword evidence="4" id="KW-0808">Transferase</keyword>
<dbReference type="InterPro" id="IPR035965">
    <property type="entry name" value="PAS-like_dom_sf"/>
</dbReference>
<dbReference type="InterPro" id="IPR036890">
    <property type="entry name" value="HATPase_C_sf"/>
</dbReference>
<dbReference type="Pfam" id="PF20969">
    <property type="entry name" value="MASE11"/>
    <property type="match status" value="1"/>
</dbReference>
<evidence type="ECO:0000256" key="8">
    <source>
        <dbReference type="ARBA" id="ARBA00023012"/>
    </source>
</evidence>
<evidence type="ECO:0000256" key="5">
    <source>
        <dbReference type="ARBA" id="ARBA00022741"/>
    </source>
</evidence>
<dbReference type="EC" id="2.7.13.3" evidence="2"/>
<dbReference type="PROSITE" id="PS50109">
    <property type="entry name" value="HIS_KIN"/>
    <property type="match status" value="1"/>
</dbReference>
<dbReference type="InterPro" id="IPR000014">
    <property type="entry name" value="PAS"/>
</dbReference>
<feature type="transmembrane region" description="Helical" evidence="9">
    <location>
        <begin position="163"/>
        <end position="185"/>
    </location>
</feature>
<dbReference type="PANTHER" id="PTHR24421:SF10">
    <property type="entry name" value="NITRATE_NITRITE SENSOR PROTEIN NARQ"/>
    <property type="match status" value="1"/>
</dbReference>
<feature type="transmembrane region" description="Helical" evidence="9">
    <location>
        <begin position="82"/>
        <end position="98"/>
    </location>
</feature>
<comment type="caution">
    <text evidence="11">The sequence shown here is derived from an EMBL/GenBank/DDBJ whole genome shotgun (WGS) entry which is preliminary data.</text>
</comment>
<dbReference type="RefSeq" id="WP_301189586.1">
    <property type="nucleotide sequence ID" value="NZ_JAPDPJ010000009.1"/>
</dbReference>
<name>A0AAE3SEA6_9BACT</name>
<dbReference type="InterPro" id="IPR050482">
    <property type="entry name" value="Sensor_HK_TwoCompSys"/>
</dbReference>
<keyword evidence="8" id="KW-0902">Two-component regulatory system</keyword>
<evidence type="ECO:0000256" key="7">
    <source>
        <dbReference type="ARBA" id="ARBA00022840"/>
    </source>
</evidence>
<dbReference type="GO" id="GO:0000155">
    <property type="term" value="F:phosphorelay sensor kinase activity"/>
    <property type="evidence" value="ECO:0007669"/>
    <property type="project" value="InterPro"/>
</dbReference>
<feature type="transmembrane region" description="Helical" evidence="9">
    <location>
        <begin position="49"/>
        <end position="70"/>
    </location>
</feature>
<organism evidence="11 12">
    <name type="scientific">Plebeiibacterium sediminum</name>
    <dbReference type="NCBI Taxonomy" id="2992112"/>
    <lineage>
        <taxon>Bacteria</taxon>
        <taxon>Pseudomonadati</taxon>
        <taxon>Bacteroidota</taxon>
        <taxon>Bacteroidia</taxon>
        <taxon>Marinilabiliales</taxon>
        <taxon>Marinilabiliaceae</taxon>
        <taxon>Plebeiibacterium</taxon>
    </lineage>
</organism>
<dbReference type="Gene3D" id="1.20.5.1930">
    <property type="match status" value="1"/>
</dbReference>
<dbReference type="GO" id="GO:0016020">
    <property type="term" value="C:membrane"/>
    <property type="evidence" value="ECO:0007669"/>
    <property type="project" value="InterPro"/>
</dbReference>
<dbReference type="PANTHER" id="PTHR24421">
    <property type="entry name" value="NITRATE/NITRITE SENSOR PROTEIN NARX-RELATED"/>
    <property type="match status" value="1"/>
</dbReference>
<dbReference type="Gene3D" id="3.30.565.10">
    <property type="entry name" value="Histidine kinase-like ATPase, C-terminal domain"/>
    <property type="match status" value="1"/>
</dbReference>
<gene>
    <name evidence="11" type="ORF">OM075_06025</name>
</gene>
<keyword evidence="5" id="KW-0547">Nucleotide-binding</keyword>
<reference evidence="11" key="1">
    <citation type="submission" date="2022-10" db="EMBL/GenBank/DDBJ databases">
        <authorList>
            <person name="Yu W.X."/>
        </authorList>
    </citation>
    <scope>NUCLEOTIDE SEQUENCE</scope>
    <source>
        <strain evidence="11">AAT</strain>
    </source>
</reference>
<evidence type="ECO:0000256" key="1">
    <source>
        <dbReference type="ARBA" id="ARBA00000085"/>
    </source>
</evidence>
<dbReference type="InterPro" id="IPR011712">
    <property type="entry name" value="Sig_transdc_His_kin_sub3_dim/P"/>
</dbReference>
<dbReference type="SUPFAM" id="SSF55874">
    <property type="entry name" value="ATPase domain of HSP90 chaperone/DNA topoisomerase II/histidine kinase"/>
    <property type="match status" value="1"/>
</dbReference>
<evidence type="ECO:0000259" key="10">
    <source>
        <dbReference type="PROSITE" id="PS50109"/>
    </source>
</evidence>
<feature type="domain" description="Histidine kinase" evidence="10">
    <location>
        <begin position="338"/>
        <end position="530"/>
    </location>
</feature>
<evidence type="ECO:0000313" key="11">
    <source>
        <dbReference type="EMBL" id="MCW3786016.1"/>
    </source>
</evidence>
<feature type="transmembrane region" description="Helical" evidence="9">
    <location>
        <begin position="22"/>
        <end position="43"/>
    </location>
</feature>
<dbReference type="EMBL" id="JAPDPJ010000009">
    <property type="protein sequence ID" value="MCW3786016.1"/>
    <property type="molecule type" value="Genomic_DNA"/>
</dbReference>
<dbReference type="NCBIfam" id="TIGR00229">
    <property type="entry name" value="sensory_box"/>
    <property type="match status" value="1"/>
</dbReference>
<dbReference type="CDD" id="cd16917">
    <property type="entry name" value="HATPase_UhpB-NarQ-NarX-like"/>
    <property type="match status" value="1"/>
</dbReference>
<dbReference type="SUPFAM" id="SSF55785">
    <property type="entry name" value="PYP-like sensor domain (PAS domain)"/>
    <property type="match status" value="1"/>
</dbReference>
<protein>
    <recommendedName>
        <fullName evidence="2">histidine kinase</fullName>
        <ecNumber evidence="2">2.7.13.3</ecNumber>
    </recommendedName>
</protein>
<dbReference type="GO" id="GO:0046983">
    <property type="term" value="F:protein dimerization activity"/>
    <property type="evidence" value="ECO:0007669"/>
    <property type="project" value="InterPro"/>
</dbReference>
<dbReference type="Pfam" id="PF07730">
    <property type="entry name" value="HisKA_3"/>
    <property type="match status" value="1"/>
</dbReference>
<dbReference type="InterPro" id="IPR005467">
    <property type="entry name" value="His_kinase_dom"/>
</dbReference>
<keyword evidence="9" id="KW-1133">Transmembrane helix</keyword>
<dbReference type="InterPro" id="IPR003594">
    <property type="entry name" value="HATPase_dom"/>
</dbReference>
<dbReference type="AlphaFoldDB" id="A0AAE3SEA6"/>
<dbReference type="GO" id="GO:0005524">
    <property type="term" value="F:ATP binding"/>
    <property type="evidence" value="ECO:0007669"/>
    <property type="project" value="UniProtKB-KW"/>
</dbReference>
<dbReference type="Gene3D" id="3.30.450.20">
    <property type="entry name" value="PAS domain"/>
    <property type="match status" value="1"/>
</dbReference>
<keyword evidence="12" id="KW-1185">Reference proteome</keyword>
<accession>A0AAE3SEA6</accession>
<evidence type="ECO:0000256" key="9">
    <source>
        <dbReference type="SAM" id="Phobius"/>
    </source>
</evidence>
<feature type="transmembrane region" description="Helical" evidence="9">
    <location>
        <begin position="125"/>
        <end position="143"/>
    </location>
</feature>
<dbReference type="Proteomes" id="UP001209229">
    <property type="component" value="Unassembled WGS sequence"/>
</dbReference>
<evidence type="ECO:0000256" key="6">
    <source>
        <dbReference type="ARBA" id="ARBA00022777"/>
    </source>
</evidence>